<dbReference type="SUPFAM" id="SSF50156">
    <property type="entry name" value="PDZ domain-like"/>
    <property type="match status" value="2"/>
</dbReference>
<dbReference type="InterPro" id="IPR001478">
    <property type="entry name" value="PDZ"/>
</dbReference>
<feature type="coiled-coil region" evidence="1">
    <location>
        <begin position="244"/>
        <end position="285"/>
    </location>
</feature>
<feature type="domain" description="PDZ" evidence="2">
    <location>
        <begin position="85"/>
        <end position="143"/>
    </location>
</feature>
<evidence type="ECO:0000259" key="2">
    <source>
        <dbReference type="PROSITE" id="PS50106"/>
    </source>
</evidence>
<proteinExistence type="predicted"/>
<comment type="caution">
    <text evidence="3">The sequence shown here is derived from an EMBL/GenBank/DDBJ whole genome shotgun (WGS) entry which is preliminary data.</text>
</comment>
<reference evidence="3 4" key="1">
    <citation type="journal article" date="2024" name="Science">
        <title>Giant polyketide synthase enzymes in the biosynthesis of giant marine polyether toxins.</title>
        <authorList>
            <person name="Fallon T.R."/>
            <person name="Shende V.V."/>
            <person name="Wierzbicki I.H."/>
            <person name="Pendleton A.L."/>
            <person name="Watervoot N.F."/>
            <person name="Auber R.P."/>
            <person name="Gonzalez D.J."/>
            <person name="Wisecaver J.H."/>
            <person name="Moore B.S."/>
        </authorList>
    </citation>
    <scope>NUCLEOTIDE SEQUENCE [LARGE SCALE GENOMIC DNA]</scope>
    <source>
        <strain evidence="3 4">12B1</strain>
    </source>
</reference>
<dbReference type="InterPro" id="IPR036034">
    <property type="entry name" value="PDZ_sf"/>
</dbReference>
<evidence type="ECO:0000313" key="3">
    <source>
        <dbReference type="EMBL" id="KAL1528798.1"/>
    </source>
</evidence>
<dbReference type="AlphaFoldDB" id="A0AB34K2R8"/>
<dbReference type="Proteomes" id="UP001515480">
    <property type="component" value="Unassembled WGS sequence"/>
</dbReference>
<evidence type="ECO:0000256" key="1">
    <source>
        <dbReference type="SAM" id="Coils"/>
    </source>
</evidence>
<evidence type="ECO:0000313" key="4">
    <source>
        <dbReference type="Proteomes" id="UP001515480"/>
    </source>
</evidence>
<name>A0AB34K2R8_PRYPA</name>
<organism evidence="3 4">
    <name type="scientific">Prymnesium parvum</name>
    <name type="common">Toxic golden alga</name>
    <dbReference type="NCBI Taxonomy" id="97485"/>
    <lineage>
        <taxon>Eukaryota</taxon>
        <taxon>Haptista</taxon>
        <taxon>Haptophyta</taxon>
        <taxon>Prymnesiophyceae</taxon>
        <taxon>Prymnesiales</taxon>
        <taxon>Prymnesiaceae</taxon>
        <taxon>Prymnesium</taxon>
    </lineage>
</organism>
<dbReference type="SMART" id="SM00228">
    <property type="entry name" value="PDZ"/>
    <property type="match status" value="2"/>
</dbReference>
<dbReference type="EMBL" id="JBGBPQ010000002">
    <property type="protein sequence ID" value="KAL1528798.1"/>
    <property type="molecule type" value="Genomic_DNA"/>
</dbReference>
<accession>A0AB34K2R8</accession>
<dbReference type="PROSITE" id="PS50106">
    <property type="entry name" value="PDZ"/>
    <property type="match status" value="1"/>
</dbReference>
<keyword evidence="1" id="KW-0175">Coiled coil</keyword>
<protein>
    <recommendedName>
        <fullName evidence="2">PDZ domain-containing protein</fullName>
    </recommendedName>
</protein>
<gene>
    <name evidence="3" type="ORF">AB1Y20_010123</name>
</gene>
<dbReference type="Gene3D" id="2.30.42.10">
    <property type="match status" value="1"/>
</dbReference>
<keyword evidence="4" id="KW-1185">Reference proteome</keyword>
<sequence length="384" mass="42490">MALVRLLKPPGEGVGIVLQDAWLRRRVSVVELKPGSRLRGHGVVPGDVLRAINGTLVDDAQHAAELITAPHELELRFERRRDAYAVRLSKGAGERVGVVLGVSMLRRRVLVEALHEQSRLLPLGVRAGDELCEVNGEAVDDATRASSLIADSVELELTFVRHRPRRCMWGPAVVAMLAVCVPLGSVAAGRTWTPSSWLSVANVRMHAVAAASSQYMDSLLHEVRAQLCVDMVPAAQRCVGMVPSVDLERERRAAGVERARLEAQLSAIRTQLSKTERQLADEKLRVPEAPSFDVRYRYDRHRIVELSLLLVAHLESKPANVDASRIFENVKSMFSDFSRGWSDNPSGMGQDLRMLLAICSATQAWFSPSQLSDISFWFKQVAQL</sequence>